<dbReference type="EMBL" id="NGAF01000017">
    <property type="protein sequence ID" value="OXR41737.1"/>
    <property type="molecule type" value="Genomic_DNA"/>
</dbReference>
<keyword evidence="1" id="KW-0808">Transferase</keyword>
<dbReference type="SUPFAM" id="SSF55729">
    <property type="entry name" value="Acyl-CoA N-acyltransferases (Nat)"/>
    <property type="match status" value="1"/>
</dbReference>
<dbReference type="InterPro" id="IPR000182">
    <property type="entry name" value="GNAT_dom"/>
</dbReference>
<evidence type="ECO:0000256" key="2">
    <source>
        <dbReference type="ARBA" id="ARBA00023315"/>
    </source>
</evidence>
<feature type="domain" description="N-acetyltransferase" evidence="3">
    <location>
        <begin position="2"/>
        <end position="156"/>
    </location>
</feature>
<dbReference type="InterPro" id="IPR016181">
    <property type="entry name" value="Acyl_CoA_acyltransferase"/>
</dbReference>
<evidence type="ECO:0000313" key="4">
    <source>
        <dbReference type="EMBL" id="OXR41737.1"/>
    </source>
</evidence>
<dbReference type="PROSITE" id="PS51186">
    <property type="entry name" value="GNAT"/>
    <property type="match status" value="1"/>
</dbReference>
<keyword evidence="2" id="KW-0012">Acyltransferase</keyword>
<dbReference type="PANTHER" id="PTHR43877:SF2">
    <property type="entry name" value="AMINOALKYLPHOSPHONATE N-ACETYLTRANSFERASE-RELATED"/>
    <property type="match status" value="1"/>
</dbReference>
<dbReference type="PANTHER" id="PTHR43877">
    <property type="entry name" value="AMINOALKYLPHOSPHONATE N-ACETYLTRANSFERASE-RELATED-RELATED"/>
    <property type="match status" value="1"/>
</dbReference>
<dbReference type="Proteomes" id="UP000215506">
    <property type="component" value="Unassembled WGS sequence"/>
</dbReference>
<dbReference type="Pfam" id="PF00583">
    <property type="entry name" value="Acetyltransf_1"/>
    <property type="match status" value="1"/>
</dbReference>
<comment type="caution">
    <text evidence="4">The sequence shown here is derived from an EMBL/GenBank/DDBJ whole genome shotgun (WGS) entry which is preliminary data.</text>
</comment>
<name>A0A231GYQ3_9NOCA</name>
<accession>A0A231GYQ3</accession>
<dbReference type="AlphaFoldDB" id="A0A231GYQ3"/>
<dbReference type="CDD" id="cd04301">
    <property type="entry name" value="NAT_SF"/>
    <property type="match status" value="1"/>
</dbReference>
<dbReference type="RefSeq" id="WP_094027345.1">
    <property type="nucleotide sequence ID" value="NZ_NGAF01000017.1"/>
</dbReference>
<evidence type="ECO:0000259" key="3">
    <source>
        <dbReference type="PROSITE" id="PS51186"/>
    </source>
</evidence>
<sequence>MIEIRTVGADDWQLWRQARLAALAGAPEAFRTRLADWQGDGDREDRWRARLSIPGAHDLLALRHGEPVGIASGVPEPDHGAARVISVWVDRSARGSGVGDLLLRDLERWAAEGGYTTLRLDVFTDNEHAIALYRRNGFEFLPERDEPATPDELTDRRSQTRVERVMVKAVAPALG</sequence>
<protein>
    <recommendedName>
        <fullName evidence="3">N-acetyltransferase domain-containing protein</fullName>
    </recommendedName>
</protein>
<dbReference type="GO" id="GO:0016747">
    <property type="term" value="F:acyltransferase activity, transferring groups other than amino-acyl groups"/>
    <property type="evidence" value="ECO:0007669"/>
    <property type="project" value="InterPro"/>
</dbReference>
<dbReference type="InterPro" id="IPR050832">
    <property type="entry name" value="Bact_Acetyltransf"/>
</dbReference>
<reference evidence="4 5" key="1">
    <citation type="submission" date="2017-07" db="EMBL/GenBank/DDBJ databases">
        <title>First draft Genome Sequence of Nocardia cerradoensis isolated from human infection.</title>
        <authorList>
            <person name="Carrasco G."/>
        </authorList>
    </citation>
    <scope>NUCLEOTIDE SEQUENCE [LARGE SCALE GENOMIC DNA]</scope>
    <source>
        <strain evidence="4 5">CNM20130759</strain>
    </source>
</reference>
<gene>
    <name evidence="4" type="ORF">B7C42_06079</name>
</gene>
<proteinExistence type="predicted"/>
<organism evidence="4 5">
    <name type="scientific">Nocardia cerradoensis</name>
    <dbReference type="NCBI Taxonomy" id="85688"/>
    <lineage>
        <taxon>Bacteria</taxon>
        <taxon>Bacillati</taxon>
        <taxon>Actinomycetota</taxon>
        <taxon>Actinomycetes</taxon>
        <taxon>Mycobacteriales</taxon>
        <taxon>Nocardiaceae</taxon>
        <taxon>Nocardia</taxon>
    </lineage>
</organism>
<evidence type="ECO:0000313" key="5">
    <source>
        <dbReference type="Proteomes" id="UP000215506"/>
    </source>
</evidence>
<keyword evidence="5" id="KW-1185">Reference proteome</keyword>
<dbReference type="Gene3D" id="3.40.630.30">
    <property type="match status" value="1"/>
</dbReference>
<evidence type="ECO:0000256" key="1">
    <source>
        <dbReference type="ARBA" id="ARBA00022679"/>
    </source>
</evidence>